<dbReference type="GO" id="GO:0003700">
    <property type="term" value="F:DNA-binding transcription factor activity"/>
    <property type="evidence" value="ECO:0007669"/>
    <property type="project" value="InterPro"/>
</dbReference>
<keyword evidence="6" id="KW-1185">Reference proteome</keyword>
<comment type="caution">
    <text evidence="5">The sequence shown here is derived from an EMBL/GenBank/DDBJ whole genome shotgun (WGS) entry which is preliminary data.</text>
</comment>
<protein>
    <submittedName>
        <fullName evidence="5">Uncharacterized protein</fullName>
    </submittedName>
</protein>
<feature type="repeat" description="TPR" evidence="3">
    <location>
        <begin position="1458"/>
        <end position="1491"/>
    </location>
</feature>
<dbReference type="STRING" id="246404.A0A507FS32"/>
<feature type="repeat" description="TPR" evidence="3">
    <location>
        <begin position="1157"/>
        <end position="1190"/>
    </location>
</feature>
<dbReference type="GO" id="GO:0006401">
    <property type="term" value="P:RNA catabolic process"/>
    <property type="evidence" value="ECO:0007669"/>
    <property type="project" value="InterPro"/>
</dbReference>
<dbReference type="GO" id="GO:0055087">
    <property type="term" value="C:Ski complex"/>
    <property type="evidence" value="ECO:0007669"/>
    <property type="project" value="InterPro"/>
</dbReference>
<dbReference type="InterPro" id="IPR019734">
    <property type="entry name" value="TPR_rpt"/>
</dbReference>
<reference evidence="5 6" key="1">
    <citation type="journal article" date="2019" name="Sci. Rep.">
        <title>Comparative genomics of chytrid fungi reveal insights into the obligate biotrophic and pathogenic lifestyle of Synchytrium endobioticum.</title>
        <authorList>
            <person name="van de Vossenberg B.T.L.H."/>
            <person name="Warris S."/>
            <person name="Nguyen H.D.T."/>
            <person name="van Gent-Pelzer M.P.E."/>
            <person name="Joly D.L."/>
            <person name="van de Geest H.C."/>
            <person name="Bonants P.J.M."/>
            <person name="Smith D.S."/>
            <person name="Levesque C.A."/>
            <person name="van der Lee T.A.J."/>
        </authorList>
    </citation>
    <scope>NUCLEOTIDE SEQUENCE [LARGE SCALE GENOMIC DNA]</scope>
    <source>
        <strain evidence="5 6">CBS 675.73</strain>
    </source>
</reference>
<dbReference type="InterPro" id="IPR011990">
    <property type="entry name" value="TPR-like_helical_dom_sf"/>
</dbReference>
<dbReference type="Gene3D" id="1.20.5.170">
    <property type="match status" value="1"/>
</dbReference>
<feature type="compositionally biased region" description="Basic and acidic residues" evidence="4">
    <location>
        <begin position="29"/>
        <end position="38"/>
    </location>
</feature>
<name>A0A507FS32_9FUNG</name>
<dbReference type="SUPFAM" id="SSF48452">
    <property type="entry name" value="TPR-like"/>
    <property type="match status" value="4"/>
</dbReference>
<feature type="repeat" description="TPR" evidence="3">
    <location>
        <begin position="1576"/>
        <end position="1609"/>
    </location>
</feature>
<evidence type="ECO:0000256" key="4">
    <source>
        <dbReference type="SAM" id="MobiDB-lite"/>
    </source>
</evidence>
<dbReference type="PANTHER" id="PTHR15704:SF7">
    <property type="entry name" value="SUPERKILLER COMPLEX PROTEIN 3"/>
    <property type="match status" value="1"/>
</dbReference>
<evidence type="ECO:0000313" key="5">
    <source>
        <dbReference type="EMBL" id="TPX78016.1"/>
    </source>
</evidence>
<feature type="region of interest" description="Disordered" evidence="4">
    <location>
        <begin position="1"/>
        <end position="47"/>
    </location>
</feature>
<evidence type="ECO:0000256" key="1">
    <source>
        <dbReference type="ARBA" id="ARBA00022737"/>
    </source>
</evidence>
<dbReference type="Pfam" id="PF07719">
    <property type="entry name" value="TPR_2"/>
    <property type="match status" value="1"/>
</dbReference>
<dbReference type="OrthoDB" id="421075at2759"/>
<organism evidence="5 6">
    <name type="scientific">Chytriomyces confervae</name>
    <dbReference type="NCBI Taxonomy" id="246404"/>
    <lineage>
        <taxon>Eukaryota</taxon>
        <taxon>Fungi</taxon>
        <taxon>Fungi incertae sedis</taxon>
        <taxon>Chytridiomycota</taxon>
        <taxon>Chytridiomycota incertae sedis</taxon>
        <taxon>Chytridiomycetes</taxon>
        <taxon>Chytridiales</taxon>
        <taxon>Chytriomycetaceae</taxon>
        <taxon>Chytriomyces</taxon>
    </lineage>
</organism>
<dbReference type="PROSITE" id="PS50005">
    <property type="entry name" value="TPR"/>
    <property type="match status" value="3"/>
</dbReference>
<dbReference type="CDD" id="cd14688">
    <property type="entry name" value="bZIP_YAP"/>
    <property type="match status" value="1"/>
</dbReference>
<accession>A0A507FS32</accession>
<evidence type="ECO:0000256" key="2">
    <source>
        <dbReference type="ARBA" id="ARBA00022803"/>
    </source>
</evidence>
<dbReference type="PANTHER" id="PTHR15704">
    <property type="entry name" value="SUPERKILLER 3 PROTEIN-RELATED"/>
    <property type="match status" value="1"/>
</dbReference>
<dbReference type="Proteomes" id="UP000320333">
    <property type="component" value="Unassembled WGS sequence"/>
</dbReference>
<dbReference type="InterPro" id="IPR039226">
    <property type="entry name" value="Ski3/TTC37"/>
</dbReference>
<keyword evidence="1" id="KW-0677">Repeat</keyword>
<dbReference type="Gene3D" id="1.25.40.10">
    <property type="entry name" value="Tetratricopeptide repeat domain"/>
    <property type="match status" value="6"/>
</dbReference>
<evidence type="ECO:0000313" key="6">
    <source>
        <dbReference type="Proteomes" id="UP000320333"/>
    </source>
</evidence>
<keyword evidence="2 3" id="KW-0802">TPR repeat</keyword>
<sequence>MGGRKVRTQSRESTLFGTAASEESPAPNSDRRRAEQNRKNQRAYRQRKDLLIESLQSRVAELEKGMGIQREQATGEGEEEKSIAGMDYDQLNDTPLSDSQSIAIVSDPSSIEAQLEALKKENQLLKSQITDLVQKQFEALAETHRAMTSKPCSCSCSCSSASCADLSVVSGQTVLPPLTPLVTKKGGVSLPSIPSIVREGSLSSNTTTTASNSSILSGSHFVRNPFGVTNHHEQQFQNQHQYNTDIESPHSLDPALYRCFKLDNGLKSILSLRGEANLIQQVCSLSLQQPQTANGSDHSSNMASSNPESSLAGAYLMKFLALKYVLFAKCQSSDDHYSLVELLDETRLEYNSAMNASFEAMMPMDEIKQFCLNAVIHTESSELFVAALKNVSSLSAVGAGFLVDELRALYQAQEKAVSGSREKFLFVVGMIKTKHAILNLCTAEDRKRSLVIIESFVNIYGNLISPENTSTMDDKSAKQRLKQAKEQLDSKQYKAAVELCAGVFDSDGAVSAGLRYNALLMGGLATKTGGDSKNARVYYERAARLMPDMVQAYNALAALAESENDTDALVEALKSLTYVLKSATPIDAKKCVAAFQKLALLLETEVEDYGAASEVLADLLTLTDSNPDCKQEVALESSTNGLDPIVLILSRIIKLIEMEEAEFMEREVELRRRRLGAADLATTKRNVEAELVSKSKVHLYYERLLSIQDDASEDTQLTKGKLALFLLKKLRHTLPEEKGPILHRIRDLVSDFLEKSSQIESGFSADSVILIEHVINTQDCDIDSYPLDMIRTAYVRFQNTAIGLACAGYLNWKEPTDEGDSIEDATDKILTSIEIDATSIFANHTLAKLYFELQDYESSAVVSKRALELVRAWNLESGENLKTTVLSLEMILAEAYCAIGPKYHQNAVKLFSSVLDSDPSSIRAHRGISQSYFDVQNYSASLKHLSLIVADLDPTNDMALSDIAWNHFHTHQYDEALAWIKKAVGFCDCALHNYRHGKILWAFGGDSRSAAYSYFLKAAKQDPSTRGVFTAIGMFCLEVDENSPRAMKCFQKALQVDAADEEAAVHLSQLYLEEQPDQDDEQKLKNVETAKIVLTEFIAVVPRSATAWRYLGFIALVSLTERFLVQKYQLNHFQRQNEFTEAITSFQTSLRLDTKSITSWEGLGEAYSEEGKYMASLKAFARAYELDPTSIYSLYQSAHVNMKLGLYKEAIADFERVLDSVVQTDSTVENDHDLDVIPCLESLAECNLLSARDAYYSQGSYGRCIQHLNSALDACCQILEKSKKAGVVAVQGVYKTLGDVCVSVHTFRSRHVGTLLDVALIERGLEIFGVKSAKGENQNSYMLALSLAVESFRTAIAACQAAVNMQPELKSLIPLHLHDMALAQYYRHELSLHQQEGGGSEGADRYLKQALMCMWKALHADPTNEHLWNSLGIMALRGNSKIAQHAFIKALELNERAVEPWTNLGYFYYFNHDMDLAKQCFGRAQLLDPESSLCWYGQGLINESRVLSDISTGPDLFDHANNLAQGQNAEVGFSYALSEYQRNASALFSSDVEESDALASPVFSMLKFCEIWDNDAKGWNLLGLLRERQGMYDEAASAFKKAVELDDSADYLVNYARCLCSAGAYNDAIDTYNLLFSQSEGDVLSRVGFGLALFFERRLEESLGAFQSALDLLGELGDSQILLQNKVGLMLSQVLYALGTDAHISLARDQLLECIGRPNGFPQALISLLALGIVCQNDVLASSAAAELMKEKPDALVGLEFDKNIILSRFFLLQGNVKLSRGFLARSVHQSPWKSVHWQSLADNIARHSPEITNSLVAVAKSAFLLQNPHGKSDILTVSEKAAIHQSLGLALLTRQPQQQKVVDESREVKAATARFYLHSGIRSNPSNAQSWFALGIGARQEISKNLAEEQFTAAHLHIKTVETISQCCSVVSEPESLVGTWSRLLSSDAQVVRGALLLRDEPTNADSIQIVNGALELSESARSNADVVDKRVMAMGYAVGARALLALGNHATAFSAYRNAVAINPDPNQNLEELAEAYTSVNRFSQAVLCLMQALCFCSSESMRSVILSRLAQIHFMTGNNSEASEALDQLKQTSLDGTFNGNSRFLECISLVRVGNAGAIAKCKKMVIALEDEGCKWVSWVKDQLDAR</sequence>
<dbReference type="SMART" id="SM00028">
    <property type="entry name" value="TPR"/>
    <property type="match status" value="9"/>
</dbReference>
<dbReference type="InterPro" id="IPR046347">
    <property type="entry name" value="bZIP_sf"/>
</dbReference>
<dbReference type="SUPFAM" id="SSF57959">
    <property type="entry name" value="Leucine zipper domain"/>
    <property type="match status" value="1"/>
</dbReference>
<gene>
    <name evidence="5" type="ORF">CcCBS67573_g00668</name>
</gene>
<proteinExistence type="predicted"/>
<dbReference type="InterPro" id="IPR013105">
    <property type="entry name" value="TPR_2"/>
</dbReference>
<dbReference type="Pfam" id="PF13432">
    <property type="entry name" value="TPR_16"/>
    <property type="match status" value="1"/>
</dbReference>
<dbReference type="Pfam" id="PF13181">
    <property type="entry name" value="TPR_8"/>
    <property type="match status" value="2"/>
</dbReference>
<dbReference type="EMBL" id="QEAP01000010">
    <property type="protein sequence ID" value="TPX78016.1"/>
    <property type="molecule type" value="Genomic_DNA"/>
</dbReference>
<evidence type="ECO:0000256" key="3">
    <source>
        <dbReference type="PROSITE-ProRule" id="PRU00339"/>
    </source>
</evidence>